<protein>
    <recommendedName>
        <fullName evidence="6">PDZ domain-containing protein</fullName>
    </recommendedName>
</protein>
<dbReference type="PROSITE" id="PS50106">
    <property type="entry name" value="PDZ"/>
    <property type="match status" value="1"/>
</dbReference>
<dbReference type="SUPFAM" id="SSF50156">
    <property type="entry name" value="PDZ domain-like"/>
    <property type="match status" value="1"/>
</dbReference>
<evidence type="ECO:0000256" key="3">
    <source>
        <dbReference type="ARBA" id="ARBA00022801"/>
    </source>
</evidence>
<evidence type="ECO:0000256" key="4">
    <source>
        <dbReference type="ARBA" id="ARBA00022825"/>
    </source>
</evidence>
<dbReference type="AlphaFoldDB" id="A0A7S3QLH0"/>
<dbReference type="GO" id="GO:0004175">
    <property type="term" value="F:endopeptidase activity"/>
    <property type="evidence" value="ECO:0007669"/>
    <property type="project" value="TreeGrafter"/>
</dbReference>
<feature type="compositionally biased region" description="Basic residues" evidence="5">
    <location>
        <begin position="13"/>
        <end position="27"/>
    </location>
</feature>
<sequence>MQLSLTSTEQRVLHQRPQRSSRTCSRKPRACAYRALGRSYEGGQGAFPKQSNAGSSVDPPVLQRAVEGCCRGALAAVAAGALVLGPADFAQAEPQIIRLPASPDPEIFTAQRTMIEAWSIIQQSFVDETMNNQDWPEALQKHMINAYMYGQDKEDPDREAKAWGELDDLLKSLGDPYTHRVLPNDFAQFKVSSDGELQGVGLLLAVGDKQNVEGHLRVLAPIRGGPADRAGILPGDEVLSIDGKDTTGWNGAMASQNLRGMGGTQVHVKLARRTDQIPGEPGTPEPPVPQIVYKDVDIKREKVAISSVYHTALADPNGGPPVGYVRVTQFSNSAADDARAAVQDLESQGISRYIMDLRSNPGGLVRSGIDLVAMWLDGDKKVFNVESRDGIEQTQTTMSGKPALTHDPLVVLVNSSSASASEIVSGALHDNGRAVIMGDSNTYGKGRIQTVYPLQDGSALFVTVAQYQTPDGTVIDLKGLKPDRACRAPTSLASLPAPPLKGEGSSSGVLGSTGGPPGQPGKGDGFMPGVPLDPVTERVLLEALQKDQCIAAAEQYLDSAEGSKRGIM</sequence>
<dbReference type="Gene3D" id="3.30.750.44">
    <property type="match status" value="1"/>
</dbReference>
<dbReference type="PANTHER" id="PTHR32060:SF22">
    <property type="entry name" value="CARBOXYL-TERMINAL-PROCESSING PEPTIDASE 3, CHLOROPLASTIC"/>
    <property type="match status" value="1"/>
</dbReference>
<gene>
    <name evidence="7" type="ORF">DTER00134_LOCUS967</name>
</gene>
<keyword evidence="3" id="KW-0378">Hydrolase</keyword>
<dbReference type="InterPro" id="IPR004447">
    <property type="entry name" value="Peptidase_S41A"/>
</dbReference>
<name>A0A7S3QLH0_DUNTE</name>
<feature type="region of interest" description="Disordered" evidence="5">
    <location>
        <begin position="489"/>
        <end position="531"/>
    </location>
</feature>
<feature type="region of interest" description="Disordered" evidence="5">
    <location>
        <begin position="1"/>
        <end position="27"/>
    </location>
</feature>
<dbReference type="Gene3D" id="2.30.42.10">
    <property type="match status" value="1"/>
</dbReference>
<organism evidence="7">
    <name type="scientific">Dunaliella tertiolecta</name>
    <name type="common">Green alga</name>
    <dbReference type="NCBI Taxonomy" id="3047"/>
    <lineage>
        <taxon>Eukaryota</taxon>
        <taxon>Viridiplantae</taxon>
        <taxon>Chlorophyta</taxon>
        <taxon>core chlorophytes</taxon>
        <taxon>Chlorophyceae</taxon>
        <taxon>CS clade</taxon>
        <taxon>Chlamydomonadales</taxon>
        <taxon>Dunaliellaceae</taxon>
        <taxon>Dunaliella</taxon>
    </lineage>
</organism>
<evidence type="ECO:0000256" key="2">
    <source>
        <dbReference type="ARBA" id="ARBA00022670"/>
    </source>
</evidence>
<dbReference type="CDD" id="cd07560">
    <property type="entry name" value="Peptidase_S41_CPP"/>
    <property type="match status" value="1"/>
</dbReference>
<dbReference type="InterPro" id="IPR001478">
    <property type="entry name" value="PDZ"/>
</dbReference>
<dbReference type="InterPro" id="IPR029045">
    <property type="entry name" value="ClpP/crotonase-like_dom_sf"/>
</dbReference>
<accession>A0A7S3QLH0</accession>
<feature type="compositionally biased region" description="Gly residues" evidence="5">
    <location>
        <begin position="511"/>
        <end position="526"/>
    </location>
</feature>
<keyword evidence="2" id="KW-0645">Protease</keyword>
<feature type="compositionally biased region" description="Polar residues" evidence="5">
    <location>
        <begin position="1"/>
        <end position="10"/>
    </location>
</feature>
<dbReference type="InterPro" id="IPR005151">
    <property type="entry name" value="Tail-specific_protease"/>
</dbReference>
<evidence type="ECO:0000259" key="6">
    <source>
        <dbReference type="PROSITE" id="PS50106"/>
    </source>
</evidence>
<proteinExistence type="inferred from homology"/>
<dbReference type="EMBL" id="HBIP01002350">
    <property type="protein sequence ID" value="CAE0485928.1"/>
    <property type="molecule type" value="Transcribed_RNA"/>
</dbReference>
<dbReference type="Gene3D" id="3.90.226.10">
    <property type="entry name" value="2-enoyl-CoA Hydratase, Chain A, domain 1"/>
    <property type="match status" value="1"/>
</dbReference>
<dbReference type="NCBIfam" id="TIGR00225">
    <property type="entry name" value="prc"/>
    <property type="match status" value="1"/>
</dbReference>
<comment type="similarity">
    <text evidence="1">Belongs to the peptidase S41A family.</text>
</comment>
<dbReference type="GO" id="GO:0006508">
    <property type="term" value="P:proteolysis"/>
    <property type="evidence" value="ECO:0007669"/>
    <property type="project" value="UniProtKB-KW"/>
</dbReference>
<dbReference type="InterPro" id="IPR041489">
    <property type="entry name" value="PDZ_6"/>
</dbReference>
<dbReference type="PANTHER" id="PTHR32060">
    <property type="entry name" value="TAIL-SPECIFIC PROTEASE"/>
    <property type="match status" value="1"/>
</dbReference>
<evidence type="ECO:0000313" key="7">
    <source>
        <dbReference type="EMBL" id="CAE0485928.1"/>
    </source>
</evidence>
<dbReference type="CDD" id="cd06782">
    <property type="entry name" value="cpPDZ_CPP-like"/>
    <property type="match status" value="1"/>
</dbReference>
<dbReference type="SMART" id="SM00228">
    <property type="entry name" value="PDZ"/>
    <property type="match status" value="1"/>
</dbReference>
<reference evidence="7" key="1">
    <citation type="submission" date="2021-01" db="EMBL/GenBank/DDBJ databases">
        <authorList>
            <person name="Corre E."/>
            <person name="Pelletier E."/>
            <person name="Niang G."/>
            <person name="Scheremetjew M."/>
            <person name="Finn R."/>
            <person name="Kale V."/>
            <person name="Holt S."/>
            <person name="Cochrane G."/>
            <person name="Meng A."/>
            <person name="Brown T."/>
            <person name="Cohen L."/>
        </authorList>
    </citation>
    <scope>NUCLEOTIDE SEQUENCE</scope>
    <source>
        <strain evidence="7">CCMP1320</strain>
    </source>
</reference>
<evidence type="ECO:0000256" key="5">
    <source>
        <dbReference type="SAM" id="MobiDB-lite"/>
    </source>
</evidence>
<dbReference type="InterPro" id="IPR036034">
    <property type="entry name" value="PDZ_sf"/>
</dbReference>
<feature type="compositionally biased region" description="Low complexity" evidence="5">
    <location>
        <begin position="489"/>
        <end position="510"/>
    </location>
</feature>
<dbReference type="SUPFAM" id="SSF52096">
    <property type="entry name" value="ClpP/crotonase"/>
    <property type="match status" value="1"/>
</dbReference>
<dbReference type="Pfam" id="PF17820">
    <property type="entry name" value="PDZ_6"/>
    <property type="match status" value="1"/>
</dbReference>
<dbReference type="GO" id="GO:0008236">
    <property type="term" value="F:serine-type peptidase activity"/>
    <property type="evidence" value="ECO:0007669"/>
    <property type="project" value="UniProtKB-KW"/>
</dbReference>
<feature type="domain" description="PDZ" evidence="6">
    <location>
        <begin position="186"/>
        <end position="263"/>
    </location>
</feature>
<keyword evidence="4" id="KW-0720">Serine protease</keyword>
<evidence type="ECO:0000256" key="1">
    <source>
        <dbReference type="ARBA" id="ARBA00009179"/>
    </source>
</evidence>
<dbReference type="SMART" id="SM00245">
    <property type="entry name" value="TSPc"/>
    <property type="match status" value="1"/>
</dbReference>
<dbReference type="Pfam" id="PF03572">
    <property type="entry name" value="Peptidase_S41"/>
    <property type="match status" value="1"/>
</dbReference>